<dbReference type="EMBL" id="LAHD01000008">
    <property type="protein sequence ID" value="PHK06339.1"/>
    <property type="molecule type" value="Genomic_DNA"/>
</dbReference>
<dbReference type="PANTHER" id="PTHR23150">
    <property type="entry name" value="SULFATASE MODIFYING FACTOR 1, 2"/>
    <property type="match status" value="1"/>
</dbReference>
<organism evidence="2 3">
    <name type="scientific">Nostoc linckia z8</name>
    <dbReference type="NCBI Taxonomy" id="1628746"/>
    <lineage>
        <taxon>Bacteria</taxon>
        <taxon>Bacillati</taxon>
        <taxon>Cyanobacteriota</taxon>
        <taxon>Cyanophyceae</taxon>
        <taxon>Nostocales</taxon>
        <taxon>Nostocaceae</taxon>
        <taxon>Nostoc</taxon>
    </lineage>
</organism>
<proteinExistence type="predicted"/>
<protein>
    <submittedName>
        <fullName evidence="2">Serine/threonine protein kinase</fullName>
    </submittedName>
</protein>
<accession>A0A9Q5ZFV6</accession>
<dbReference type="GO" id="GO:0004674">
    <property type="term" value="F:protein serine/threonine kinase activity"/>
    <property type="evidence" value="ECO:0007669"/>
    <property type="project" value="UniProtKB-KW"/>
</dbReference>
<dbReference type="Proteomes" id="UP000222310">
    <property type="component" value="Unassembled WGS sequence"/>
</dbReference>
<dbReference type="PANTHER" id="PTHR23150:SF19">
    <property type="entry name" value="FORMYLGLYCINE-GENERATING ENZYME"/>
    <property type="match status" value="1"/>
</dbReference>
<gene>
    <name evidence="2" type="ORF">VF08_04710</name>
</gene>
<dbReference type="GeneID" id="57094888"/>
<evidence type="ECO:0000313" key="2">
    <source>
        <dbReference type="EMBL" id="PHK06339.1"/>
    </source>
</evidence>
<dbReference type="SUPFAM" id="SSF56436">
    <property type="entry name" value="C-type lectin-like"/>
    <property type="match status" value="1"/>
</dbReference>
<dbReference type="Gene3D" id="3.90.1580.10">
    <property type="entry name" value="paralog of FGE (formylglycine-generating enzyme)"/>
    <property type="match status" value="1"/>
</dbReference>
<dbReference type="InterPro" id="IPR016187">
    <property type="entry name" value="CTDL_fold"/>
</dbReference>
<keyword evidence="2" id="KW-0418">Kinase</keyword>
<dbReference type="InterPro" id="IPR042095">
    <property type="entry name" value="SUMF_sf"/>
</dbReference>
<keyword evidence="2" id="KW-0723">Serine/threonine-protein kinase</keyword>
<reference evidence="2 3" key="1">
    <citation type="submission" date="2015-02" db="EMBL/GenBank/DDBJ databases">
        <title>Nostoc linckia genome annotation.</title>
        <authorList>
            <person name="Zhou Z."/>
        </authorList>
    </citation>
    <scope>NUCLEOTIDE SEQUENCE [LARGE SCALE GENOMIC DNA]</scope>
    <source>
        <strain evidence="3">z8</strain>
    </source>
</reference>
<sequence length="332" mass="37533">MSIPTKVSIDPSQINIISARKAMGLPEHYVSGVTETEQLDFEYVRRLKVTELASMAENPKVPFKTRYAAGTMLALVGDPRIQVFEPSMIFIPGDRAKIGLSWARVSEVAEMYRDLGVIPSWIEKEAPQFETTVQSFKIAKYPVTNVEYLAFLKDTQHPHIPTSWQFGCFPMTRANHPVYTVSPESADAYAQWLSNKTNRQFRLPSEIEWEYAAGGSASLEFPWGEEYLDDRANTVESGILSTTPVGIYPKGNSIFGVSDLAGNVEEYVCDNYWAYPGSKKIEDDLMQTVGSSYRIARGGSFTRFRDLARCKRRHGWFPKDIYIMGFRLAETV</sequence>
<evidence type="ECO:0000313" key="3">
    <source>
        <dbReference type="Proteomes" id="UP000222310"/>
    </source>
</evidence>
<feature type="domain" description="Sulfatase-modifying factor enzyme-like" evidence="1">
    <location>
        <begin position="118"/>
        <end position="329"/>
    </location>
</feature>
<comment type="caution">
    <text evidence="2">The sequence shown here is derived from an EMBL/GenBank/DDBJ whole genome shotgun (WGS) entry which is preliminary data.</text>
</comment>
<dbReference type="AlphaFoldDB" id="A0A9Q5ZFV6"/>
<dbReference type="InterPro" id="IPR051043">
    <property type="entry name" value="Sulfatase_Mod_Factor_Kinase"/>
</dbReference>
<keyword evidence="2" id="KW-0808">Transferase</keyword>
<dbReference type="InterPro" id="IPR005532">
    <property type="entry name" value="SUMF_dom"/>
</dbReference>
<name>A0A9Q5ZFV6_NOSLI</name>
<dbReference type="GO" id="GO:0120147">
    <property type="term" value="F:formylglycine-generating oxidase activity"/>
    <property type="evidence" value="ECO:0007669"/>
    <property type="project" value="TreeGrafter"/>
</dbReference>
<dbReference type="RefSeq" id="WP_218963818.1">
    <property type="nucleotide sequence ID" value="NZ_LAHD01000008.1"/>
</dbReference>
<evidence type="ECO:0000259" key="1">
    <source>
        <dbReference type="Pfam" id="PF03781"/>
    </source>
</evidence>
<dbReference type="Pfam" id="PF03781">
    <property type="entry name" value="FGE-sulfatase"/>
    <property type="match status" value="1"/>
</dbReference>